<dbReference type="OMA" id="YACCCEN"/>
<sequence length="103" mass="11298">MVLCWLVFPGPPISKFQISFPGLGWVKVGDSGIQCMPDQRCAISTGNYGFFHILSSQGCVDSKLCGSHKGTTYTVSYSCCDQPHCNSSQRMGGATRFHYTLHK</sequence>
<evidence type="ECO:0000313" key="1">
    <source>
        <dbReference type="Ensembl" id="ENSHBUP00000002890.1"/>
    </source>
</evidence>
<reference evidence="1" key="1">
    <citation type="submission" date="2025-08" db="UniProtKB">
        <authorList>
            <consortium name="Ensembl"/>
        </authorList>
    </citation>
    <scope>IDENTIFICATION</scope>
</reference>
<accession>A0A3Q2UYB1</accession>
<dbReference type="InterPro" id="IPR045860">
    <property type="entry name" value="Snake_toxin-like_sf"/>
</dbReference>
<evidence type="ECO:0008006" key="3">
    <source>
        <dbReference type="Google" id="ProtNLM"/>
    </source>
</evidence>
<dbReference type="Proteomes" id="UP000264840">
    <property type="component" value="Unplaced"/>
</dbReference>
<reference evidence="1" key="2">
    <citation type="submission" date="2025-09" db="UniProtKB">
        <authorList>
            <consortium name="Ensembl"/>
        </authorList>
    </citation>
    <scope>IDENTIFICATION</scope>
</reference>
<evidence type="ECO:0000313" key="2">
    <source>
        <dbReference type="Proteomes" id="UP000264840"/>
    </source>
</evidence>
<name>A0A3Q2UYB1_HAPBU</name>
<proteinExistence type="predicted"/>
<dbReference type="AlphaFoldDB" id="A0A3Q2UYB1"/>
<organism evidence="1 2">
    <name type="scientific">Haplochromis burtoni</name>
    <name type="common">Burton's mouthbrooder</name>
    <name type="synonym">Chromis burtoni</name>
    <dbReference type="NCBI Taxonomy" id="8153"/>
    <lineage>
        <taxon>Eukaryota</taxon>
        <taxon>Metazoa</taxon>
        <taxon>Chordata</taxon>
        <taxon>Craniata</taxon>
        <taxon>Vertebrata</taxon>
        <taxon>Euteleostomi</taxon>
        <taxon>Actinopterygii</taxon>
        <taxon>Neopterygii</taxon>
        <taxon>Teleostei</taxon>
        <taxon>Neoteleostei</taxon>
        <taxon>Acanthomorphata</taxon>
        <taxon>Ovalentaria</taxon>
        <taxon>Cichlomorphae</taxon>
        <taxon>Cichliformes</taxon>
        <taxon>Cichlidae</taxon>
        <taxon>African cichlids</taxon>
        <taxon>Pseudocrenilabrinae</taxon>
        <taxon>Haplochromini</taxon>
        <taxon>Haplochromis</taxon>
    </lineage>
</organism>
<keyword evidence="2" id="KW-1185">Reference proteome</keyword>
<dbReference type="Ensembl" id="ENSHBUT00000011316.1">
    <property type="protein sequence ID" value="ENSHBUP00000002890.1"/>
    <property type="gene ID" value="ENSHBUG00000004119.1"/>
</dbReference>
<dbReference type="SUPFAM" id="SSF57302">
    <property type="entry name" value="Snake toxin-like"/>
    <property type="match status" value="1"/>
</dbReference>
<dbReference type="GeneTree" id="ENSGT00940000176894"/>
<protein>
    <recommendedName>
        <fullName evidence="3">UPAR/Ly6 domain-containing protein</fullName>
    </recommendedName>
</protein>